<dbReference type="Proteomes" id="UP000632377">
    <property type="component" value="Unassembled WGS sequence"/>
</dbReference>
<feature type="domain" description="CAAX prenyl protease 2/Lysostaphin resistance protein A-like" evidence="1">
    <location>
        <begin position="3"/>
        <end position="50"/>
    </location>
</feature>
<accession>A0ABS1TFE3</accession>
<sequence>MVLISSTIAIPIFEELLFRGYVWNELKQNYKSDLTFYVVNTVLFAIWHNPWFSTL</sequence>
<dbReference type="RefSeq" id="WP_202751111.1">
    <property type="nucleotide sequence ID" value="NZ_JAESWC010000018.1"/>
</dbReference>
<keyword evidence="2" id="KW-0645">Protease</keyword>
<proteinExistence type="predicted"/>
<reference evidence="2 3" key="1">
    <citation type="submission" date="2021-01" db="EMBL/GenBank/DDBJ databases">
        <title>Genome public.</title>
        <authorList>
            <person name="Liu C."/>
            <person name="Sun Q."/>
        </authorList>
    </citation>
    <scope>NUCLEOTIDE SEQUENCE [LARGE SCALE GENOMIC DNA]</scope>
    <source>
        <strain evidence="2 3">YIM B02515</strain>
    </source>
</reference>
<gene>
    <name evidence="2" type="ORF">JK636_18995</name>
</gene>
<evidence type="ECO:0000313" key="3">
    <source>
        <dbReference type="Proteomes" id="UP000632377"/>
    </source>
</evidence>
<evidence type="ECO:0000313" key="2">
    <source>
        <dbReference type="EMBL" id="MBL4937797.1"/>
    </source>
</evidence>
<dbReference type="Pfam" id="PF02517">
    <property type="entry name" value="Rce1-like"/>
    <property type="match status" value="1"/>
</dbReference>
<name>A0ABS1TFE3_9CLOT</name>
<evidence type="ECO:0000259" key="1">
    <source>
        <dbReference type="Pfam" id="PF02517"/>
    </source>
</evidence>
<comment type="caution">
    <text evidence="2">The sequence shown here is derived from an EMBL/GenBank/DDBJ whole genome shotgun (WGS) entry which is preliminary data.</text>
</comment>
<dbReference type="EMBL" id="JAESWC010000018">
    <property type="protein sequence ID" value="MBL4937797.1"/>
    <property type="molecule type" value="Genomic_DNA"/>
</dbReference>
<keyword evidence="3" id="KW-1185">Reference proteome</keyword>
<keyword evidence="2" id="KW-0482">Metalloprotease</keyword>
<organism evidence="2 3">
    <name type="scientific">Clostridium rhizosphaerae</name>
    <dbReference type="NCBI Taxonomy" id="2803861"/>
    <lineage>
        <taxon>Bacteria</taxon>
        <taxon>Bacillati</taxon>
        <taxon>Bacillota</taxon>
        <taxon>Clostridia</taxon>
        <taxon>Eubacteriales</taxon>
        <taxon>Clostridiaceae</taxon>
        <taxon>Clostridium</taxon>
    </lineage>
</organism>
<dbReference type="GO" id="GO:0008237">
    <property type="term" value="F:metallopeptidase activity"/>
    <property type="evidence" value="ECO:0007669"/>
    <property type="project" value="UniProtKB-KW"/>
</dbReference>
<protein>
    <submittedName>
        <fullName evidence="2">CPBP family intramembrane metalloprotease</fullName>
    </submittedName>
</protein>
<dbReference type="InterPro" id="IPR003675">
    <property type="entry name" value="Rce1/LyrA-like_dom"/>
</dbReference>
<keyword evidence="2" id="KW-0378">Hydrolase</keyword>